<gene>
    <name evidence="3" type="ORF">H4R20_002708</name>
</gene>
<accession>A0A9W8I3A8</accession>
<proteinExistence type="predicted"/>
<dbReference type="AlphaFoldDB" id="A0A9W8I3A8"/>
<evidence type="ECO:0000256" key="1">
    <source>
        <dbReference type="SAM" id="MobiDB-lite"/>
    </source>
</evidence>
<feature type="chain" id="PRO_5040936274" evidence="2">
    <location>
        <begin position="17"/>
        <end position="180"/>
    </location>
</feature>
<reference evidence="3" key="1">
    <citation type="submission" date="2022-07" db="EMBL/GenBank/DDBJ databases">
        <title>Phylogenomic reconstructions and comparative analyses of Kickxellomycotina fungi.</title>
        <authorList>
            <person name="Reynolds N.K."/>
            <person name="Stajich J.E."/>
            <person name="Barry K."/>
            <person name="Grigoriev I.V."/>
            <person name="Crous P."/>
            <person name="Smith M.E."/>
        </authorList>
    </citation>
    <scope>NUCLEOTIDE SEQUENCE</scope>
    <source>
        <strain evidence="3">NRRL 1565</strain>
    </source>
</reference>
<dbReference type="Proteomes" id="UP001140094">
    <property type="component" value="Unassembled WGS sequence"/>
</dbReference>
<evidence type="ECO:0000256" key="2">
    <source>
        <dbReference type="SAM" id="SignalP"/>
    </source>
</evidence>
<dbReference type="OrthoDB" id="5575297at2759"/>
<feature type="region of interest" description="Disordered" evidence="1">
    <location>
        <begin position="121"/>
        <end position="156"/>
    </location>
</feature>
<name>A0A9W8I3A8_9FUNG</name>
<keyword evidence="4" id="KW-1185">Reference proteome</keyword>
<protein>
    <submittedName>
        <fullName evidence="3">Uncharacterized protein</fullName>
    </submittedName>
</protein>
<sequence>MRVFAALTFALSVALAQQGGILDGPKLALGDSTVANPNFNSGVQADSSLISGKGGSGDRLNNVADSTFANLNVNGVLKDDIVNNPSFDSVSGNGGWTANGNGDSVGSPGITGALAPFLRRSGGAGIADSHHNVPRPNLQVTRPPQTAHQQIGSRRTTADIVQIVRGSPHHGVRRRRRAAI</sequence>
<dbReference type="EMBL" id="JANBUO010000468">
    <property type="protein sequence ID" value="KAJ2803905.1"/>
    <property type="molecule type" value="Genomic_DNA"/>
</dbReference>
<evidence type="ECO:0000313" key="3">
    <source>
        <dbReference type="EMBL" id="KAJ2803905.1"/>
    </source>
</evidence>
<keyword evidence="2" id="KW-0732">Signal</keyword>
<comment type="caution">
    <text evidence="3">The sequence shown here is derived from an EMBL/GenBank/DDBJ whole genome shotgun (WGS) entry which is preliminary data.</text>
</comment>
<feature type="compositionally biased region" description="Polar residues" evidence="1">
    <location>
        <begin position="138"/>
        <end position="155"/>
    </location>
</feature>
<evidence type="ECO:0000313" key="4">
    <source>
        <dbReference type="Proteomes" id="UP001140094"/>
    </source>
</evidence>
<feature type="signal peptide" evidence="2">
    <location>
        <begin position="1"/>
        <end position="16"/>
    </location>
</feature>
<organism evidence="3 4">
    <name type="scientific">Coemansia guatemalensis</name>
    <dbReference type="NCBI Taxonomy" id="2761395"/>
    <lineage>
        <taxon>Eukaryota</taxon>
        <taxon>Fungi</taxon>
        <taxon>Fungi incertae sedis</taxon>
        <taxon>Zoopagomycota</taxon>
        <taxon>Kickxellomycotina</taxon>
        <taxon>Kickxellomycetes</taxon>
        <taxon>Kickxellales</taxon>
        <taxon>Kickxellaceae</taxon>
        <taxon>Coemansia</taxon>
    </lineage>
</organism>